<dbReference type="InterPro" id="IPR036942">
    <property type="entry name" value="Beta-barrel_TonB_sf"/>
</dbReference>
<keyword evidence="11" id="KW-1185">Reference proteome</keyword>
<dbReference type="InterPro" id="IPR037066">
    <property type="entry name" value="Plug_dom_sf"/>
</dbReference>
<dbReference type="InterPro" id="IPR012910">
    <property type="entry name" value="Plug_dom"/>
</dbReference>
<name>A0ABP8L1X2_9BACT</name>
<dbReference type="NCBIfam" id="TIGR04056">
    <property type="entry name" value="OMP_RagA_SusC"/>
    <property type="match status" value="1"/>
</dbReference>
<evidence type="ECO:0000313" key="10">
    <source>
        <dbReference type="EMBL" id="GAA4420675.1"/>
    </source>
</evidence>
<dbReference type="InterPro" id="IPR039426">
    <property type="entry name" value="TonB-dep_rcpt-like"/>
</dbReference>
<evidence type="ECO:0000256" key="3">
    <source>
        <dbReference type="ARBA" id="ARBA00022452"/>
    </source>
</evidence>
<dbReference type="Proteomes" id="UP001500936">
    <property type="component" value="Unassembled WGS sequence"/>
</dbReference>
<organism evidence="10 11">
    <name type="scientific">Nibrella viscosa</name>
    <dbReference type="NCBI Taxonomy" id="1084524"/>
    <lineage>
        <taxon>Bacteria</taxon>
        <taxon>Pseudomonadati</taxon>
        <taxon>Bacteroidota</taxon>
        <taxon>Cytophagia</taxon>
        <taxon>Cytophagales</taxon>
        <taxon>Spirosomataceae</taxon>
        <taxon>Nibrella</taxon>
    </lineage>
</organism>
<dbReference type="Gene3D" id="2.60.40.1120">
    <property type="entry name" value="Carboxypeptidase-like, regulatory domain"/>
    <property type="match status" value="1"/>
</dbReference>
<evidence type="ECO:0000256" key="2">
    <source>
        <dbReference type="ARBA" id="ARBA00022448"/>
    </source>
</evidence>
<comment type="similarity">
    <text evidence="7">Belongs to the TonB-dependent receptor family.</text>
</comment>
<keyword evidence="2 7" id="KW-0813">Transport</keyword>
<dbReference type="InterPro" id="IPR023997">
    <property type="entry name" value="TonB-dep_OMP_SusC/RagA_CS"/>
</dbReference>
<evidence type="ECO:0000256" key="5">
    <source>
        <dbReference type="ARBA" id="ARBA00023136"/>
    </source>
</evidence>
<reference evidence="11" key="1">
    <citation type="journal article" date="2019" name="Int. J. Syst. Evol. Microbiol.">
        <title>The Global Catalogue of Microorganisms (GCM) 10K type strain sequencing project: providing services to taxonomists for standard genome sequencing and annotation.</title>
        <authorList>
            <consortium name="The Broad Institute Genomics Platform"/>
            <consortium name="The Broad Institute Genome Sequencing Center for Infectious Disease"/>
            <person name="Wu L."/>
            <person name="Ma J."/>
        </authorList>
    </citation>
    <scope>NUCLEOTIDE SEQUENCE [LARGE SCALE GENOMIC DNA]</scope>
    <source>
        <strain evidence="11">JCM 17925</strain>
    </source>
</reference>
<evidence type="ECO:0000259" key="9">
    <source>
        <dbReference type="Pfam" id="PF07715"/>
    </source>
</evidence>
<dbReference type="Gene3D" id="2.170.130.10">
    <property type="entry name" value="TonB-dependent receptor, plug domain"/>
    <property type="match status" value="1"/>
</dbReference>
<comment type="subcellular location">
    <subcellularLocation>
        <location evidence="1 7">Cell outer membrane</location>
        <topology evidence="1 7">Multi-pass membrane protein</topology>
    </subcellularLocation>
</comment>
<evidence type="ECO:0000256" key="1">
    <source>
        <dbReference type="ARBA" id="ARBA00004571"/>
    </source>
</evidence>
<evidence type="ECO:0000256" key="6">
    <source>
        <dbReference type="ARBA" id="ARBA00023237"/>
    </source>
</evidence>
<dbReference type="EMBL" id="BAABHB010000022">
    <property type="protein sequence ID" value="GAA4420675.1"/>
    <property type="molecule type" value="Genomic_DNA"/>
</dbReference>
<keyword evidence="10" id="KW-0675">Receptor</keyword>
<dbReference type="SUPFAM" id="SSF56935">
    <property type="entry name" value="Porins"/>
    <property type="match status" value="1"/>
</dbReference>
<dbReference type="SUPFAM" id="SSF49464">
    <property type="entry name" value="Carboxypeptidase regulatory domain-like"/>
    <property type="match status" value="1"/>
</dbReference>
<sequence>MLLRDALNALKDKYKVEIAYELKTVDGLTVSSALLSREGRLERQLETMLKPLGLRHKKINESSYIILAGNRRNRETVQVELTEQTLLVRNESAFTGGNAEKDLQQKGLNLALETNHADRKITGTVKDEQGQGLPGVSVVVKGTQRGTTTNAEGNYQLDVPDASAILVFSFIGYQTREVEVGSKSTISLSMVIESKALSEVVVVGYGTQKRKDLTGAVGSVDSKDIKELAVTRIDQALLGKVAGVQVKPVTGEPGAAPQIRVRGIGSISAGSGPLYVVDGFPTQTIETLNPNDIESIDILKDASATAIYGSRGSNGVIIINTKRGKAGKATITFDTFYGLQKVSKTPKFMTAREQAQYFYDGVKNRNIDAGHNVSGPPNTWNFKVPQLIIDVLEGRNTTDVEPLDEVLRVAPQQQYQLSATGGTENVKYSVSGEYLNQEGLIINSTFKRYSLRANVDAKLTERLAVKLSVNPSFIDKNNVRSSGVTVGAGDFSIMGAATSVNPFYPIYDANGDYFWYNGLEAVGNFNNPAALAREIKDNQKRIGFLGNVNLEYKILDDLKFNILLGGTLASSRGLRFVPQLPAFFNEPASGTDDSFMSYNWLTEYTLNYNKSFGNHSITGLAGFTAQKETGQSNFLFSNKYPNNLVPTLSAVSGILTNGSSDQYQWSLVSYLARVNYNFASKYYLTASIRTDGSSRFGSNNKYGVFPSTALAWRISDENFLKNIRAISELKVRTSYGETGNNNIGNYEHYATIDYQKYPFGEVPAAGFIPGRLSNPLLTWEKQQQFNTGVDAAFFNNRLRLNVDYFISRNTNLLLNVNTPGITGFSTALKNIGEVQNTGWEFVVSTVNLTNKVKWTTDFNISTFRNKVVRLGPTGDPIINGGHITMIGQPIGMFYGWITDGVFLNQAEVDKGPVFSPGTASRSRPGDMRFVDVSGPNGKPDGVINSFDKAIMGSPYPDFYYGMTNHFAYRNLSLGVSLQGVHGNQILNVSRRSTYATRSRFRNAASQNNYWRSEQEPGDGNTPRPNDAPTGNVRGEYSTRWLDTGTYLRINNISLSYQVPDKVVKAAKLSSLRIYLNSANPFIFTNNTGFNPDVSNGENPLTPGMDLNDYPLPKSVILGLNVAF</sequence>
<dbReference type="InterPro" id="IPR023996">
    <property type="entry name" value="TonB-dep_OMP_SusC/RagA"/>
</dbReference>
<protein>
    <submittedName>
        <fullName evidence="10">TonB-dependent receptor</fullName>
    </submittedName>
</protein>
<keyword evidence="5 7" id="KW-0472">Membrane</keyword>
<feature type="domain" description="TonB-dependent receptor plug" evidence="9">
    <location>
        <begin position="210"/>
        <end position="316"/>
    </location>
</feature>
<keyword evidence="3 7" id="KW-1134">Transmembrane beta strand</keyword>
<comment type="caution">
    <text evidence="10">The sequence shown here is derived from an EMBL/GenBank/DDBJ whole genome shotgun (WGS) entry which is preliminary data.</text>
</comment>
<dbReference type="NCBIfam" id="TIGR04057">
    <property type="entry name" value="SusC_RagA_signa"/>
    <property type="match status" value="1"/>
</dbReference>
<evidence type="ECO:0000256" key="7">
    <source>
        <dbReference type="PROSITE-ProRule" id="PRU01360"/>
    </source>
</evidence>
<dbReference type="Pfam" id="PF07715">
    <property type="entry name" value="Plug"/>
    <property type="match status" value="1"/>
</dbReference>
<evidence type="ECO:0000313" key="11">
    <source>
        <dbReference type="Proteomes" id="UP001500936"/>
    </source>
</evidence>
<dbReference type="Gene3D" id="2.40.170.20">
    <property type="entry name" value="TonB-dependent receptor, beta-barrel domain"/>
    <property type="match status" value="1"/>
</dbReference>
<dbReference type="InterPro" id="IPR008969">
    <property type="entry name" value="CarboxyPept-like_regulatory"/>
</dbReference>
<dbReference type="PROSITE" id="PS52016">
    <property type="entry name" value="TONB_DEPENDENT_REC_3"/>
    <property type="match status" value="1"/>
</dbReference>
<accession>A0ABP8L1X2</accession>
<evidence type="ECO:0000256" key="8">
    <source>
        <dbReference type="SAM" id="MobiDB-lite"/>
    </source>
</evidence>
<gene>
    <name evidence="10" type="ORF">GCM10023187_56080</name>
</gene>
<dbReference type="Pfam" id="PF13715">
    <property type="entry name" value="CarbopepD_reg_2"/>
    <property type="match status" value="1"/>
</dbReference>
<proteinExistence type="inferred from homology"/>
<keyword evidence="4 7" id="KW-0812">Transmembrane</keyword>
<feature type="region of interest" description="Disordered" evidence="8">
    <location>
        <begin position="1005"/>
        <end position="1034"/>
    </location>
</feature>
<keyword evidence="6 7" id="KW-0998">Cell outer membrane</keyword>
<evidence type="ECO:0000256" key="4">
    <source>
        <dbReference type="ARBA" id="ARBA00022692"/>
    </source>
</evidence>